<feature type="transmembrane region" description="Helical" evidence="1">
    <location>
        <begin position="524"/>
        <end position="548"/>
    </location>
</feature>
<evidence type="ECO:0000259" key="2">
    <source>
        <dbReference type="Pfam" id="PF25474"/>
    </source>
</evidence>
<keyword evidence="4" id="KW-1185">Reference proteome</keyword>
<proteinExistence type="predicted"/>
<dbReference type="Proteomes" id="UP001162131">
    <property type="component" value="Unassembled WGS sequence"/>
</dbReference>
<reference evidence="3" key="1">
    <citation type="submission" date="2021-09" db="EMBL/GenBank/DDBJ databases">
        <authorList>
            <consortium name="AG Swart"/>
            <person name="Singh M."/>
            <person name="Singh A."/>
            <person name="Seah K."/>
            <person name="Emmerich C."/>
        </authorList>
    </citation>
    <scope>NUCLEOTIDE SEQUENCE</scope>
    <source>
        <strain evidence="3">ATCC30299</strain>
    </source>
</reference>
<comment type="caution">
    <text evidence="3">The sequence shown here is derived from an EMBL/GenBank/DDBJ whole genome shotgun (WGS) entry which is preliminary data.</text>
</comment>
<protein>
    <recommendedName>
        <fullName evidence="2">TmcB/TmcC TPR repeats domain-containing protein</fullName>
    </recommendedName>
</protein>
<dbReference type="Pfam" id="PF25474">
    <property type="entry name" value="TPR_TmcB"/>
    <property type="match status" value="1"/>
</dbReference>
<sequence>MKAFNNVGKNENWLLNQYEFEQHFRHILVASSSLESFDMMKHFDQAHKSQCFKADKLFLIWEANYYIYTIQNERLARLRFQKIFNLSSNNVEACFQEWLITSFFEKTNIGVYEDISTIYYALELENIKTKDQIFCSKLIDFWNEVISSSPKIERLNLLSKAVSEHLDALDAGYSDLVKKFPNRIACHSLYGSLQTDILRREESGSHLIKKKESLLSVHHQQENKIKSLSFSDSNGFLVISANEDSFGTIAYADSIVSLILNQDVSSIIGSKYYAYIPEPFAKNHDRHLENCLENNKNPELSLFLIHFLQTARGYLVECACEAHLIPLIQEIYFVVIMQPISKTRECALLLKDGTICSHSERFLNFIQCPKITGKNENIDELIPDLNFSMLKSHDSVLLNYNNKPVLFVLINTTTKSTVFNLLLLIHDKGEIEEWSQGKDGWQQDLADRCIKRFQKINYFNGSDPFQENEYEGKNNLESRELLIKDENKISERLNSNTLGSSHSSMSFSSIGKKMKRNAQATLSWIKWSLLASILMIITMTCGVLLYIWKEISHSNDIESTENLAGLLHEMTIMAHLSRAIDLSTNYSDLNTSFYLSLFTKSVNSLDSLQNTILSDYDSWSYCPSSEIVNNKMIPIWNIRTLPPLQYYTLYDTMSLFVKHGKSFLDAYMTNNDYRDDELFLIGNGLGQTYKVLSSSVKAFLKCETDRVKNDDALILLLLLMDGFLSVSLSLGIILLIIQFHRAYNEIWNFIRKQANGAYIELFHSCFDRLSTVHCWISDKQEIRKINKGTEKPISENFSKRFAGSLSIIIVCFSFCVWSIGEEYNSSCKANLIKRYELLEAYYIRVSQISEACYWVCELSIGRNETTEDIFGGVYGFSNANHMIIDITDRYNQALHVTSNMKYRELFSNNLHKLFFEEVPDALDHIFDFGTYYGSMIMKNEFTFYAYSNDSDIPKEIGRFLFQAGTLQNMIKSKTPIFNKGSRDFVNTQFKNIVYVMICFVVISLLAYFLLYLPIIIRENHKLQKLYEISQLIPFTYNKK</sequence>
<feature type="transmembrane region" description="Helical" evidence="1">
    <location>
        <begin position="801"/>
        <end position="820"/>
    </location>
</feature>
<keyword evidence="1" id="KW-0472">Membrane</keyword>
<name>A0AAU9IB03_9CILI</name>
<evidence type="ECO:0000313" key="3">
    <source>
        <dbReference type="EMBL" id="CAG9310507.1"/>
    </source>
</evidence>
<keyword evidence="1" id="KW-1133">Transmembrane helix</keyword>
<dbReference type="InterPro" id="IPR057352">
    <property type="entry name" value="TPR_TmcB/C"/>
</dbReference>
<feature type="transmembrane region" description="Helical" evidence="1">
    <location>
        <begin position="992"/>
        <end position="1016"/>
    </location>
</feature>
<gene>
    <name evidence="3" type="ORF">BSTOLATCC_MIC1350</name>
</gene>
<organism evidence="3 4">
    <name type="scientific">Blepharisma stoltei</name>
    <dbReference type="NCBI Taxonomy" id="1481888"/>
    <lineage>
        <taxon>Eukaryota</taxon>
        <taxon>Sar</taxon>
        <taxon>Alveolata</taxon>
        <taxon>Ciliophora</taxon>
        <taxon>Postciliodesmatophora</taxon>
        <taxon>Heterotrichea</taxon>
        <taxon>Heterotrichida</taxon>
        <taxon>Blepharismidae</taxon>
        <taxon>Blepharisma</taxon>
    </lineage>
</organism>
<feature type="domain" description="TmcB/TmcC TPR repeats" evidence="2">
    <location>
        <begin position="115"/>
        <end position="214"/>
    </location>
</feature>
<evidence type="ECO:0000256" key="1">
    <source>
        <dbReference type="SAM" id="Phobius"/>
    </source>
</evidence>
<evidence type="ECO:0000313" key="4">
    <source>
        <dbReference type="Proteomes" id="UP001162131"/>
    </source>
</evidence>
<dbReference type="AlphaFoldDB" id="A0AAU9IB03"/>
<accession>A0AAU9IB03</accession>
<keyword evidence="1" id="KW-0812">Transmembrane</keyword>
<dbReference type="EMBL" id="CAJZBQ010000002">
    <property type="protein sequence ID" value="CAG9310507.1"/>
    <property type="molecule type" value="Genomic_DNA"/>
</dbReference>
<feature type="transmembrane region" description="Helical" evidence="1">
    <location>
        <begin position="712"/>
        <end position="737"/>
    </location>
</feature>